<evidence type="ECO:0000256" key="1">
    <source>
        <dbReference type="ARBA" id="ARBA00008558"/>
    </source>
</evidence>
<comment type="similarity">
    <text evidence="1">Belongs to the N-acylglucosamine 2-epimerase family.</text>
</comment>
<accession>A0ABT6FDK7</accession>
<organism evidence="4 5">
    <name type="scientific">Paludisphaera mucosa</name>
    <dbReference type="NCBI Taxonomy" id="3030827"/>
    <lineage>
        <taxon>Bacteria</taxon>
        <taxon>Pseudomonadati</taxon>
        <taxon>Planctomycetota</taxon>
        <taxon>Planctomycetia</taxon>
        <taxon>Isosphaerales</taxon>
        <taxon>Isosphaeraceae</taxon>
        <taxon>Paludisphaera</taxon>
    </lineage>
</organism>
<dbReference type="PANTHER" id="PTHR15108">
    <property type="entry name" value="N-ACYLGLUCOSAMINE-2-EPIMERASE"/>
    <property type="match status" value="1"/>
</dbReference>
<comment type="caution">
    <text evidence="4">The sequence shown here is derived from an EMBL/GenBank/DDBJ whole genome shotgun (WGS) entry which is preliminary data.</text>
</comment>
<evidence type="ECO:0000256" key="3">
    <source>
        <dbReference type="SAM" id="SignalP"/>
    </source>
</evidence>
<dbReference type="InterPro" id="IPR010819">
    <property type="entry name" value="AGE/CE"/>
</dbReference>
<feature type="signal peptide" evidence="3">
    <location>
        <begin position="1"/>
        <end position="29"/>
    </location>
</feature>
<dbReference type="Pfam" id="PF07221">
    <property type="entry name" value="GlcNAc_2-epim"/>
    <property type="match status" value="1"/>
</dbReference>
<dbReference type="Gene3D" id="1.50.10.10">
    <property type="match status" value="1"/>
</dbReference>
<dbReference type="InterPro" id="IPR012341">
    <property type="entry name" value="6hp_glycosidase-like_sf"/>
</dbReference>
<dbReference type="Proteomes" id="UP001216907">
    <property type="component" value="Unassembled WGS sequence"/>
</dbReference>
<sequence>MSAQPNSRIPTAVLVAGLLLAGSSHPARGEEPAPPTAARLRALLAAEMGRWHPAAIDEKVGGFHQEIARDWTVQPDRSRSLVFQSRMTWTAAAFAEFEPSRREEYLRYSRHGLAFLDRVMRDAEQGGFHWILDANGRVDPALGDEKHVYGTAFVVYAASKLRAVGGDDLALKVARDAFDWLEAHAHDPKDGGWFEAVRRDGTAITAYDPAAPVDGRKDRLGVYYGFKTMNSHIHLLEALAELAKVDDRPVVRERLREAFHIVRDRIAVEPGALNLYLTRDWRAIPAHDSFGHDVETAYLLVEAAEVLHMPDDATTWKVARGLVDHALDWGWDEKFGGFYDKGDSFAAAAYDVAKVWWTQAEGFNALAMLDRRYGRETDRYARAFAKQWAFIDAHLLDPEFGGWYAETERDGRLRGDGAKANPWKADYHTSRAMMNVARLLEAGRETPAKVTDR</sequence>
<evidence type="ECO:0000313" key="4">
    <source>
        <dbReference type="EMBL" id="MDG3005663.1"/>
    </source>
</evidence>
<reference evidence="4 5" key="1">
    <citation type="submission" date="2023-03" db="EMBL/GenBank/DDBJ databases">
        <title>Paludisphaera mucosa sp. nov. a novel planctomycete from northern fen.</title>
        <authorList>
            <person name="Ivanova A."/>
        </authorList>
    </citation>
    <scope>NUCLEOTIDE SEQUENCE [LARGE SCALE GENOMIC DNA]</scope>
    <source>
        <strain evidence="4 5">Pla2</strain>
    </source>
</reference>
<dbReference type="EMBL" id="JARRAG010000002">
    <property type="protein sequence ID" value="MDG3005663.1"/>
    <property type="molecule type" value="Genomic_DNA"/>
</dbReference>
<gene>
    <name evidence="4" type="ORF">PZE19_17890</name>
</gene>
<evidence type="ECO:0000256" key="2">
    <source>
        <dbReference type="ARBA" id="ARBA00023235"/>
    </source>
</evidence>
<keyword evidence="3" id="KW-0732">Signal</keyword>
<dbReference type="InterPro" id="IPR008928">
    <property type="entry name" value="6-hairpin_glycosidase_sf"/>
</dbReference>
<dbReference type="SUPFAM" id="SSF48208">
    <property type="entry name" value="Six-hairpin glycosidases"/>
    <property type="match status" value="1"/>
</dbReference>
<proteinExistence type="inferred from homology"/>
<feature type="chain" id="PRO_5047491882" evidence="3">
    <location>
        <begin position="30"/>
        <end position="453"/>
    </location>
</feature>
<protein>
    <submittedName>
        <fullName evidence="4">AGE family epimerase/isomerase</fullName>
    </submittedName>
</protein>
<dbReference type="RefSeq" id="WP_277861994.1">
    <property type="nucleotide sequence ID" value="NZ_JARRAG010000002.1"/>
</dbReference>
<name>A0ABT6FDK7_9BACT</name>
<evidence type="ECO:0000313" key="5">
    <source>
        <dbReference type="Proteomes" id="UP001216907"/>
    </source>
</evidence>
<keyword evidence="5" id="KW-1185">Reference proteome</keyword>
<keyword evidence="2" id="KW-0413">Isomerase</keyword>